<dbReference type="PANTHER" id="PTHR38166">
    <property type="entry name" value="C2H2-TYPE DOMAIN-CONTAINING PROTEIN-RELATED"/>
    <property type="match status" value="1"/>
</dbReference>
<feature type="region of interest" description="Disordered" evidence="1">
    <location>
        <begin position="130"/>
        <end position="183"/>
    </location>
</feature>
<dbReference type="Proteomes" id="UP000738349">
    <property type="component" value="Unassembled WGS sequence"/>
</dbReference>
<sequence>MCTDNQLPQLGSTIRSSNNSPFPTTSWDDEPSSQDNIQLLRAIMKTESLEDALKTFTTPSPPNSSQQHTQPTLPKLSEDPDHRVSSQTPQSDGSSAVTEGYIDERKSQIADSIVFNVTQWLRSKFDACRKNAGYSTKPNNAKRKSTERDDGETDGDGEERHKEDRQGNDRPIKGDENPKQPKHRCGRCWQPFKDEQAYFNHQRIPEPCLLRKMEHVEGFDAAQERSLKSRKRTNPELSETQKWKRVFKILFPHVLEDDIPSPSYEYDQISQKEGNHQDSELDYLAQCEEYMVREVPQRLRQVLGRELDRDLNIVKESLRRKAGDWVKTLLEDAFRELRQNRRPDDPSQSVAVNDEKHGPTEGSGLPLVSAPQPHSSESSIPHFEGENSFDPFTILGETELAFGNGGLLQNLLQPEEGWDGASRKLSDSGYGSNSPT</sequence>
<evidence type="ECO:0000313" key="3">
    <source>
        <dbReference type="Proteomes" id="UP000738349"/>
    </source>
</evidence>
<protein>
    <submittedName>
        <fullName evidence="2">Uncharacterized protein</fullName>
    </submittedName>
</protein>
<proteinExistence type="predicted"/>
<feature type="region of interest" description="Disordered" evidence="1">
    <location>
        <begin position="50"/>
        <end position="97"/>
    </location>
</feature>
<reference evidence="2" key="1">
    <citation type="journal article" date="2021" name="Nat. Commun.">
        <title>Genetic determinants of endophytism in the Arabidopsis root mycobiome.</title>
        <authorList>
            <person name="Mesny F."/>
            <person name="Miyauchi S."/>
            <person name="Thiergart T."/>
            <person name="Pickel B."/>
            <person name="Atanasova L."/>
            <person name="Karlsson M."/>
            <person name="Huettel B."/>
            <person name="Barry K.W."/>
            <person name="Haridas S."/>
            <person name="Chen C."/>
            <person name="Bauer D."/>
            <person name="Andreopoulos W."/>
            <person name="Pangilinan J."/>
            <person name="LaButti K."/>
            <person name="Riley R."/>
            <person name="Lipzen A."/>
            <person name="Clum A."/>
            <person name="Drula E."/>
            <person name="Henrissat B."/>
            <person name="Kohler A."/>
            <person name="Grigoriev I.V."/>
            <person name="Martin F.M."/>
            <person name="Hacquard S."/>
        </authorList>
    </citation>
    <scope>NUCLEOTIDE SEQUENCE</scope>
    <source>
        <strain evidence="2">MPI-CAGE-AT-0147</strain>
    </source>
</reference>
<feature type="compositionally biased region" description="Polar residues" evidence="1">
    <location>
        <begin position="55"/>
        <end position="72"/>
    </location>
</feature>
<gene>
    <name evidence="2" type="ORF">EDB81DRAFT_858786</name>
</gene>
<evidence type="ECO:0000256" key="1">
    <source>
        <dbReference type="SAM" id="MobiDB-lite"/>
    </source>
</evidence>
<feature type="region of interest" description="Disordered" evidence="1">
    <location>
        <begin position="413"/>
        <end position="436"/>
    </location>
</feature>
<feature type="compositionally biased region" description="Polar residues" evidence="1">
    <location>
        <begin position="1"/>
        <end position="26"/>
    </location>
</feature>
<feature type="region of interest" description="Disordered" evidence="1">
    <location>
        <begin position="1"/>
        <end position="35"/>
    </location>
</feature>
<feature type="region of interest" description="Disordered" evidence="1">
    <location>
        <begin position="337"/>
        <end position="390"/>
    </location>
</feature>
<organism evidence="2 3">
    <name type="scientific">Dactylonectria macrodidyma</name>
    <dbReference type="NCBI Taxonomy" id="307937"/>
    <lineage>
        <taxon>Eukaryota</taxon>
        <taxon>Fungi</taxon>
        <taxon>Dikarya</taxon>
        <taxon>Ascomycota</taxon>
        <taxon>Pezizomycotina</taxon>
        <taxon>Sordariomycetes</taxon>
        <taxon>Hypocreomycetidae</taxon>
        <taxon>Hypocreales</taxon>
        <taxon>Nectriaceae</taxon>
        <taxon>Dactylonectria</taxon>
    </lineage>
</organism>
<dbReference type="PANTHER" id="PTHR38166:SF1">
    <property type="entry name" value="C2H2-TYPE DOMAIN-CONTAINING PROTEIN"/>
    <property type="match status" value="1"/>
</dbReference>
<feature type="compositionally biased region" description="Basic and acidic residues" evidence="1">
    <location>
        <begin position="158"/>
        <end position="179"/>
    </location>
</feature>
<dbReference type="AlphaFoldDB" id="A0A9P9EAX4"/>
<comment type="caution">
    <text evidence="2">The sequence shown here is derived from an EMBL/GenBank/DDBJ whole genome shotgun (WGS) entry which is preliminary data.</text>
</comment>
<accession>A0A9P9EAX4</accession>
<evidence type="ECO:0000313" key="2">
    <source>
        <dbReference type="EMBL" id="KAH7134123.1"/>
    </source>
</evidence>
<dbReference type="EMBL" id="JAGMUV010000014">
    <property type="protein sequence ID" value="KAH7134123.1"/>
    <property type="molecule type" value="Genomic_DNA"/>
</dbReference>
<name>A0A9P9EAX4_9HYPO</name>
<dbReference type="OrthoDB" id="4738706at2759"/>
<feature type="compositionally biased region" description="Polar residues" evidence="1">
    <location>
        <begin position="85"/>
        <end position="97"/>
    </location>
</feature>
<keyword evidence="3" id="KW-1185">Reference proteome</keyword>